<dbReference type="GO" id="GO:0038023">
    <property type="term" value="F:signaling receptor activity"/>
    <property type="evidence" value="ECO:0007669"/>
    <property type="project" value="TreeGrafter"/>
</dbReference>
<keyword evidence="6" id="KW-0938">Abscisic acid signaling pathway</keyword>
<name>A0A8T0GW74_CERPU</name>
<evidence type="ECO:0000256" key="2">
    <source>
        <dbReference type="ARBA" id="ARBA00004496"/>
    </source>
</evidence>
<comment type="caution">
    <text evidence="11">The sequence shown here is derived from an EMBL/GenBank/DDBJ whole genome shotgun (WGS) entry which is preliminary data.</text>
</comment>
<dbReference type="Pfam" id="PF00407">
    <property type="entry name" value="Bet_v_1"/>
    <property type="match status" value="1"/>
</dbReference>
<gene>
    <name evidence="11" type="ORF">KC19_9G106400</name>
</gene>
<dbReference type="GO" id="GO:0005737">
    <property type="term" value="C:cytoplasm"/>
    <property type="evidence" value="ECO:0007669"/>
    <property type="project" value="UniProtKB-SubCell"/>
</dbReference>
<evidence type="ECO:0000256" key="7">
    <source>
        <dbReference type="ARBA" id="ARBA00023170"/>
    </source>
</evidence>
<evidence type="ECO:0000256" key="1">
    <source>
        <dbReference type="ARBA" id="ARBA00004123"/>
    </source>
</evidence>
<evidence type="ECO:0000313" key="12">
    <source>
        <dbReference type="Proteomes" id="UP000822688"/>
    </source>
</evidence>
<evidence type="ECO:0000256" key="5">
    <source>
        <dbReference type="ARBA" id="ARBA00022490"/>
    </source>
</evidence>
<keyword evidence="12" id="KW-1185">Reference proteome</keyword>
<dbReference type="AlphaFoldDB" id="A0A8T0GW74"/>
<evidence type="ECO:0000259" key="10">
    <source>
        <dbReference type="Pfam" id="PF00407"/>
    </source>
</evidence>
<comment type="similarity">
    <text evidence="4">Belongs to the BetVI family.</text>
</comment>
<evidence type="ECO:0000256" key="8">
    <source>
        <dbReference type="ARBA" id="ARBA00023242"/>
    </source>
</evidence>
<accession>A0A8T0GW74</accession>
<comment type="similarity">
    <text evidence="3">Belongs to the PYR/PYL/RCAR abscisic acid intracellular receptor family.</text>
</comment>
<dbReference type="SUPFAM" id="SSF55961">
    <property type="entry name" value="Bet v1-like"/>
    <property type="match status" value="2"/>
</dbReference>
<evidence type="ECO:0000256" key="6">
    <source>
        <dbReference type="ARBA" id="ARBA00022682"/>
    </source>
</evidence>
<dbReference type="GO" id="GO:0004864">
    <property type="term" value="F:protein phosphatase inhibitor activity"/>
    <property type="evidence" value="ECO:0007669"/>
    <property type="project" value="UniProtKB-KW"/>
</dbReference>
<dbReference type="GO" id="GO:0010427">
    <property type="term" value="F:abscisic acid binding"/>
    <property type="evidence" value="ECO:0007669"/>
    <property type="project" value="TreeGrafter"/>
</dbReference>
<dbReference type="InterPro" id="IPR000916">
    <property type="entry name" value="Bet_v_I/MLP"/>
</dbReference>
<evidence type="ECO:0000313" key="11">
    <source>
        <dbReference type="EMBL" id="KAG0561958.1"/>
    </source>
</evidence>
<dbReference type="Pfam" id="PF10604">
    <property type="entry name" value="Polyketide_cyc2"/>
    <property type="match status" value="1"/>
</dbReference>
<dbReference type="PANTHER" id="PTHR31213:SF24">
    <property type="entry name" value="OS08G0374000 PROTEIN"/>
    <property type="match status" value="1"/>
</dbReference>
<sequence length="320" mass="35030">MATTEVAQEAIGYVGVTHEEMDNSKVQTFVHTEHLTGDANDLWEACKHAVALLPDLAPEYFAKAEFAQGSGAPGSIGVFHFGPAIHGGGSVKHQVTKVDNETKTLGYTVLPEEDTMYSSFVSEMKFTATGDNTTEVTWTAKYEPVGEAGPPEEAKQMVIITMKAFERAVTEKRVVRHNRTLEAPCDTIWNILMHEDVILPKIIPHIIASYEFLEGNGEPGSIRLLKLGHAIPGGKHVVERIDINDGATKTWGYTVLQGDPKYKYLSAVMQFLPGPEEGTTTAKWVGVYIPQAATIPPPDLALHVWKVFENVAKSSPQAVY</sequence>
<evidence type="ECO:0000256" key="4">
    <source>
        <dbReference type="ARBA" id="ARBA00009744"/>
    </source>
</evidence>
<dbReference type="PANTHER" id="PTHR31213">
    <property type="entry name" value="OS08G0374000 PROTEIN-RELATED"/>
    <property type="match status" value="1"/>
</dbReference>
<protein>
    <recommendedName>
        <fullName evidence="10">Bet v I/Major latex protein domain-containing protein</fullName>
    </recommendedName>
</protein>
<feature type="domain" description="Bet v I/Major latex protein" evidence="10">
    <location>
        <begin position="182"/>
        <end position="303"/>
    </location>
</feature>
<evidence type="ECO:0000256" key="9">
    <source>
        <dbReference type="ARBA" id="ARBA00023272"/>
    </source>
</evidence>
<dbReference type="InterPro" id="IPR050279">
    <property type="entry name" value="Plant_def-hormone_signal"/>
</dbReference>
<dbReference type="FunFam" id="3.30.530.20:FF:000007">
    <property type="entry name" value="Major pollen allergen Bet v 1-A"/>
    <property type="match status" value="2"/>
</dbReference>
<keyword evidence="5" id="KW-0963">Cytoplasm</keyword>
<dbReference type="CDD" id="cd07816">
    <property type="entry name" value="Bet_v1-like"/>
    <property type="match status" value="2"/>
</dbReference>
<comment type="subcellular location">
    <subcellularLocation>
        <location evidence="2">Cytoplasm</location>
    </subcellularLocation>
    <subcellularLocation>
        <location evidence="1">Nucleus</location>
    </subcellularLocation>
</comment>
<reference evidence="11" key="1">
    <citation type="submission" date="2020-06" db="EMBL/GenBank/DDBJ databases">
        <title>WGS assembly of Ceratodon purpureus strain R40.</title>
        <authorList>
            <person name="Carey S.B."/>
            <person name="Jenkins J."/>
            <person name="Shu S."/>
            <person name="Lovell J.T."/>
            <person name="Sreedasyam A."/>
            <person name="Maumus F."/>
            <person name="Tiley G.P."/>
            <person name="Fernandez-Pozo N."/>
            <person name="Barry K."/>
            <person name="Chen C."/>
            <person name="Wang M."/>
            <person name="Lipzen A."/>
            <person name="Daum C."/>
            <person name="Saski C.A."/>
            <person name="Payton A.C."/>
            <person name="Mcbreen J.C."/>
            <person name="Conrad R.E."/>
            <person name="Kollar L.M."/>
            <person name="Olsson S."/>
            <person name="Huttunen S."/>
            <person name="Landis J.B."/>
            <person name="Wickett N.J."/>
            <person name="Johnson M.G."/>
            <person name="Rensing S.A."/>
            <person name="Grimwood J."/>
            <person name="Schmutz J."/>
            <person name="Mcdaniel S.F."/>
        </authorList>
    </citation>
    <scope>NUCLEOTIDE SEQUENCE</scope>
    <source>
        <strain evidence="11">R40</strain>
    </source>
</reference>
<dbReference type="GO" id="GO:0005634">
    <property type="term" value="C:nucleus"/>
    <property type="evidence" value="ECO:0007669"/>
    <property type="project" value="UniProtKB-SubCell"/>
</dbReference>
<dbReference type="Proteomes" id="UP000822688">
    <property type="component" value="Chromosome 9"/>
</dbReference>
<proteinExistence type="inferred from homology"/>
<organism evidence="11 12">
    <name type="scientific">Ceratodon purpureus</name>
    <name type="common">Fire moss</name>
    <name type="synonym">Dicranum purpureum</name>
    <dbReference type="NCBI Taxonomy" id="3225"/>
    <lineage>
        <taxon>Eukaryota</taxon>
        <taxon>Viridiplantae</taxon>
        <taxon>Streptophyta</taxon>
        <taxon>Embryophyta</taxon>
        <taxon>Bryophyta</taxon>
        <taxon>Bryophytina</taxon>
        <taxon>Bryopsida</taxon>
        <taxon>Dicranidae</taxon>
        <taxon>Pseudoditrichales</taxon>
        <taxon>Ditrichaceae</taxon>
        <taxon>Ceratodon</taxon>
    </lineage>
</organism>
<keyword evidence="7" id="KW-0675">Receptor</keyword>
<evidence type="ECO:0000256" key="3">
    <source>
        <dbReference type="ARBA" id="ARBA00008594"/>
    </source>
</evidence>
<keyword evidence="8" id="KW-0539">Nucleus</keyword>
<dbReference type="Gene3D" id="3.30.530.20">
    <property type="match status" value="2"/>
</dbReference>
<dbReference type="InterPro" id="IPR019587">
    <property type="entry name" value="Polyketide_cyclase/dehydratase"/>
</dbReference>
<dbReference type="GO" id="GO:0006952">
    <property type="term" value="P:defense response"/>
    <property type="evidence" value="ECO:0007669"/>
    <property type="project" value="InterPro"/>
</dbReference>
<dbReference type="GO" id="GO:0009738">
    <property type="term" value="P:abscisic acid-activated signaling pathway"/>
    <property type="evidence" value="ECO:0007669"/>
    <property type="project" value="UniProtKB-KW"/>
</dbReference>
<dbReference type="EMBL" id="CM026430">
    <property type="protein sequence ID" value="KAG0561958.1"/>
    <property type="molecule type" value="Genomic_DNA"/>
</dbReference>
<dbReference type="InterPro" id="IPR023393">
    <property type="entry name" value="START-like_dom_sf"/>
</dbReference>
<keyword evidence="9" id="KW-0650">Protein phosphatase inhibitor</keyword>